<evidence type="ECO:0000313" key="16">
    <source>
        <dbReference type="EMBL" id="TBL72478.1"/>
    </source>
</evidence>
<evidence type="ECO:0000256" key="8">
    <source>
        <dbReference type="ARBA" id="ARBA00022741"/>
    </source>
</evidence>
<evidence type="ECO:0000256" key="2">
    <source>
        <dbReference type="ARBA" id="ARBA00004651"/>
    </source>
</evidence>
<dbReference type="PROSITE" id="PS50109">
    <property type="entry name" value="HIS_KIN"/>
    <property type="match status" value="1"/>
</dbReference>
<proteinExistence type="predicted"/>
<dbReference type="InterPro" id="IPR036890">
    <property type="entry name" value="HATPase_C_sf"/>
</dbReference>
<keyword evidence="5" id="KW-0597">Phosphoprotein</keyword>
<evidence type="ECO:0000259" key="15">
    <source>
        <dbReference type="PROSITE" id="PS50109"/>
    </source>
</evidence>
<dbReference type="Gene3D" id="1.10.287.130">
    <property type="match status" value="1"/>
</dbReference>
<evidence type="ECO:0000256" key="4">
    <source>
        <dbReference type="ARBA" id="ARBA00022475"/>
    </source>
</evidence>
<evidence type="ECO:0000256" key="7">
    <source>
        <dbReference type="ARBA" id="ARBA00022692"/>
    </source>
</evidence>
<dbReference type="InterPro" id="IPR003594">
    <property type="entry name" value="HATPase_dom"/>
</dbReference>
<dbReference type="InterPro" id="IPR036097">
    <property type="entry name" value="HisK_dim/P_sf"/>
</dbReference>
<dbReference type="PANTHER" id="PTHR45528">
    <property type="entry name" value="SENSOR HISTIDINE KINASE CPXA"/>
    <property type="match status" value="1"/>
</dbReference>
<comment type="subcellular location">
    <subcellularLocation>
        <location evidence="2">Cell membrane</location>
        <topology evidence="2">Multi-pass membrane protein</topology>
    </subcellularLocation>
</comment>
<dbReference type="GO" id="GO:0005524">
    <property type="term" value="F:ATP binding"/>
    <property type="evidence" value="ECO:0007669"/>
    <property type="project" value="UniProtKB-KW"/>
</dbReference>
<evidence type="ECO:0000256" key="13">
    <source>
        <dbReference type="ARBA" id="ARBA00023136"/>
    </source>
</evidence>
<dbReference type="SMART" id="SM00388">
    <property type="entry name" value="HisKA"/>
    <property type="match status" value="1"/>
</dbReference>
<dbReference type="GO" id="GO:0000155">
    <property type="term" value="F:phosphorelay sensor kinase activity"/>
    <property type="evidence" value="ECO:0007669"/>
    <property type="project" value="InterPro"/>
</dbReference>
<evidence type="ECO:0000256" key="14">
    <source>
        <dbReference type="SAM" id="Phobius"/>
    </source>
</evidence>
<sequence>MATKSKNKTKQAAVFVLMSCLSLVTLILGADIVRHAGFLDKNYYFTSSPFYEQLNIHMNLFKYVYVEHRNYPGLPLQEKLSTPHVNAIRDDYFDRKRSKQHEIRNLYSSKLGDLQRQGLNEEFSRLQAEQQIADADARADKLMEQEINNFIQFQTNQYNQVAKSLDSRSNTFRFSVKNLRTDEWYSNLGGDQEMQELRNQALYALSLPVNDASSYSPFIRDLSRYFQQNRLEGEFIIPAQVSGFSQFHIDYQYYLAIRERVLKETALIAAAIAVSCALLVYMKKFPAVADEWFRRLTKLTRRIPLDLRIALAVVSAALLVELTRTNAIVQLPLQLETIGGIVVAAALAMLITLIVWDVRVLCANREELAAQWKSAFSKKLLELVKTKLASRQIIVKAALLFISTALLGIMMFGIMVGIAEGAGGLVLLCGVYLVLYLLIAGPYIVSRIRALRSVIAGAEALAAGNFNCTVLETGQGHLFRLARDLNNTKLGLMKSLESQIKSERLKSELITNVSHDLKTPLTSIVNYVGLLKDKELPRETLDSYIEVLERKTDRLKLLIDDLFEASKLTSGEVELALDNVNVSALLNQALAEYDEQLKASSCTCKVDIPNPKIYALLDGKKTWRVFENLIGNALKYAMPGTRIHVSLDETDKDVLFTIKNVSAYAIDFNAEELFERFKRADPSRHTEGSGLGLSIARSIAQLQGGRLDIDIDGDYFKAIAVFRKSAPISPSAF</sequence>
<dbReference type="InterPro" id="IPR005467">
    <property type="entry name" value="His_kinase_dom"/>
</dbReference>
<dbReference type="AlphaFoldDB" id="A0A4Q9DHQ2"/>
<feature type="transmembrane region" description="Helical" evidence="14">
    <location>
        <begin position="397"/>
        <end position="419"/>
    </location>
</feature>
<evidence type="ECO:0000313" key="17">
    <source>
        <dbReference type="Proteomes" id="UP000293142"/>
    </source>
</evidence>
<dbReference type="PANTHER" id="PTHR45528:SF1">
    <property type="entry name" value="SENSOR HISTIDINE KINASE CPXA"/>
    <property type="match status" value="1"/>
</dbReference>
<evidence type="ECO:0000256" key="12">
    <source>
        <dbReference type="ARBA" id="ARBA00023012"/>
    </source>
</evidence>
<dbReference type="Pfam" id="PF00512">
    <property type="entry name" value="HisKA"/>
    <property type="match status" value="1"/>
</dbReference>
<dbReference type="InterPro" id="IPR004358">
    <property type="entry name" value="Sig_transdc_His_kin-like_C"/>
</dbReference>
<name>A0A4Q9DHQ2_9BACL</name>
<evidence type="ECO:0000256" key="11">
    <source>
        <dbReference type="ARBA" id="ARBA00022989"/>
    </source>
</evidence>
<gene>
    <name evidence="16" type="ORF">EYB31_29320</name>
</gene>
<evidence type="ECO:0000256" key="5">
    <source>
        <dbReference type="ARBA" id="ARBA00022553"/>
    </source>
</evidence>
<keyword evidence="8" id="KW-0547">Nucleotide-binding</keyword>
<keyword evidence="6" id="KW-0808">Transferase</keyword>
<keyword evidence="9" id="KW-0418">Kinase</keyword>
<dbReference type="CDD" id="cd00082">
    <property type="entry name" value="HisKA"/>
    <property type="match status" value="1"/>
</dbReference>
<protein>
    <recommendedName>
        <fullName evidence="3">histidine kinase</fullName>
        <ecNumber evidence="3">2.7.13.3</ecNumber>
    </recommendedName>
</protein>
<keyword evidence="10" id="KW-0067">ATP-binding</keyword>
<dbReference type="Proteomes" id="UP000293142">
    <property type="component" value="Unassembled WGS sequence"/>
</dbReference>
<dbReference type="SUPFAM" id="SSF47384">
    <property type="entry name" value="Homodimeric domain of signal transducing histidine kinase"/>
    <property type="match status" value="1"/>
</dbReference>
<dbReference type="GO" id="GO:0005886">
    <property type="term" value="C:plasma membrane"/>
    <property type="evidence" value="ECO:0007669"/>
    <property type="project" value="UniProtKB-SubCell"/>
</dbReference>
<keyword evidence="17" id="KW-1185">Reference proteome</keyword>
<organism evidence="16 17">
    <name type="scientific">Paenibacillus thalictri</name>
    <dbReference type="NCBI Taxonomy" id="2527873"/>
    <lineage>
        <taxon>Bacteria</taxon>
        <taxon>Bacillati</taxon>
        <taxon>Bacillota</taxon>
        <taxon>Bacilli</taxon>
        <taxon>Bacillales</taxon>
        <taxon>Paenibacillaceae</taxon>
        <taxon>Paenibacillus</taxon>
    </lineage>
</organism>
<feature type="transmembrane region" description="Helical" evidence="14">
    <location>
        <begin position="265"/>
        <end position="282"/>
    </location>
</feature>
<dbReference type="RefSeq" id="WP_131017047.1">
    <property type="nucleotide sequence ID" value="NZ_SIRE01000024.1"/>
</dbReference>
<accession>A0A4Q9DHQ2</accession>
<dbReference type="EMBL" id="SIRE01000024">
    <property type="protein sequence ID" value="TBL72478.1"/>
    <property type="molecule type" value="Genomic_DNA"/>
</dbReference>
<comment type="caution">
    <text evidence="16">The sequence shown here is derived from an EMBL/GenBank/DDBJ whole genome shotgun (WGS) entry which is preliminary data.</text>
</comment>
<feature type="transmembrane region" description="Helical" evidence="14">
    <location>
        <begin position="303"/>
        <end position="323"/>
    </location>
</feature>
<dbReference type="PRINTS" id="PR00344">
    <property type="entry name" value="BCTRLSENSOR"/>
</dbReference>
<evidence type="ECO:0000256" key="10">
    <source>
        <dbReference type="ARBA" id="ARBA00022840"/>
    </source>
</evidence>
<reference evidence="16 17" key="1">
    <citation type="submission" date="2019-02" db="EMBL/GenBank/DDBJ databases">
        <title>Paenibacillus sp. nov., isolated from surface-sterilized tissue of Thalictrum simplex L.</title>
        <authorList>
            <person name="Tuo L."/>
        </authorList>
    </citation>
    <scope>NUCLEOTIDE SEQUENCE [LARGE SCALE GENOMIC DNA]</scope>
    <source>
        <strain evidence="16 17">N2SHLJ1</strain>
    </source>
</reference>
<dbReference type="OrthoDB" id="9792991at2"/>
<keyword evidence="12" id="KW-0902">Two-component regulatory system</keyword>
<dbReference type="InterPro" id="IPR050398">
    <property type="entry name" value="HssS/ArlS-like"/>
</dbReference>
<keyword evidence="4" id="KW-1003">Cell membrane</keyword>
<evidence type="ECO:0000256" key="3">
    <source>
        <dbReference type="ARBA" id="ARBA00012438"/>
    </source>
</evidence>
<dbReference type="SMART" id="SM00387">
    <property type="entry name" value="HATPase_c"/>
    <property type="match status" value="1"/>
</dbReference>
<dbReference type="FunFam" id="1.10.287.130:FF:000008">
    <property type="entry name" value="Two-component sensor histidine kinase"/>
    <property type="match status" value="1"/>
</dbReference>
<feature type="transmembrane region" description="Helical" evidence="14">
    <location>
        <begin position="425"/>
        <end position="445"/>
    </location>
</feature>
<dbReference type="SUPFAM" id="SSF55874">
    <property type="entry name" value="ATPase domain of HSP90 chaperone/DNA topoisomerase II/histidine kinase"/>
    <property type="match status" value="1"/>
</dbReference>
<keyword evidence="11 14" id="KW-1133">Transmembrane helix</keyword>
<dbReference type="Gene3D" id="3.30.565.10">
    <property type="entry name" value="Histidine kinase-like ATPase, C-terminal domain"/>
    <property type="match status" value="1"/>
</dbReference>
<keyword evidence="13 14" id="KW-0472">Membrane</keyword>
<evidence type="ECO:0000256" key="9">
    <source>
        <dbReference type="ARBA" id="ARBA00022777"/>
    </source>
</evidence>
<keyword evidence="7 14" id="KW-0812">Transmembrane</keyword>
<dbReference type="Pfam" id="PF02518">
    <property type="entry name" value="HATPase_c"/>
    <property type="match status" value="1"/>
</dbReference>
<dbReference type="EC" id="2.7.13.3" evidence="3"/>
<evidence type="ECO:0000256" key="1">
    <source>
        <dbReference type="ARBA" id="ARBA00000085"/>
    </source>
</evidence>
<evidence type="ECO:0000256" key="6">
    <source>
        <dbReference type="ARBA" id="ARBA00022679"/>
    </source>
</evidence>
<feature type="domain" description="Histidine kinase" evidence="15">
    <location>
        <begin position="512"/>
        <end position="730"/>
    </location>
</feature>
<dbReference type="InterPro" id="IPR003661">
    <property type="entry name" value="HisK_dim/P_dom"/>
</dbReference>
<comment type="catalytic activity">
    <reaction evidence="1">
        <text>ATP + protein L-histidine = ADP + protein N-phospho-L-histidine.</text>
        <dbReference type="EC" id="2.7.13.3"/>
    </reaction>
</comment>
<feature type="transmembrane region" description="Helical" evidence="14">
    <location>
        <begin position="335"/>
        <end position="356"/>
    </location>
</feature>